<feature type="region of interest" description="Disordered" evidence="1">
    <location>
        <begin position="691"/>
        <end position="730"/>
    </location>
</feature>
<dbReference type="Gene3D" id="1.20.5.170">
    <property type="match status" value="1"/>
</dbReference>
<feature type="compositionally biased region" description="Basic and acidic residues" evidence="1">
    <location>
        <begin position="356"/>
        <end position="367"/>
    </location>
</feature>
<dbReference type="EMBL" id="JAPDMQ010000193">
    <property type="protein sequence ID" value="KAK0531177.1"/>
    <property type="molecule type" value="Genomic_DNA"/>
</dbReference>
<dbReference type="SUPFAM" id="SSF57959">
    <property type="entry name" value="Leucine zipper domain"/>
    <property type="match status" value="1"/>
</dbReference>
<sequence>MTRGRRPNLDLPVTPSLNAQRAFRERKRKHLSDLEENVQRLSKENDELKNRLAAAGLAPPSTAPPPTTTTTSSSSSSSSSSSPATTTTTTTRGSRNTTDASTQTVASPIPPCDNCIKWADAYSAVSNELSALRAQLSGLANGAQPQPQSQSQLAPSPTAHSRMGSIDSSQSARQGTMPPQHLSGLSASYAHPPLPTTSVASSLASFSLSPKRAAFQPSNMAIPPHKRQRTSMSAASSASSPYSITTPMAAAPAAPTTLPVTPVSSAIAQLPSTVSTYYSNRHGSSATHSTTDDSIVPSPTFTATGADEVSTVASSSTSLCCVEEAALAKGDSPENAARQGCGGTLRKLCDMVTEQASEHKVQAEHTRASMHSSSRSSASVASAATSPTNSGLMPSYVNPATRRWSSEHDQATSTSSNNHLGSHHGTTSASTSSSPWHGSRQLSMPSSASYPYLSTATSNTSKVNVNNTLQRLQAQGLGSSNYGLVQSQMTIPPASIAASEIGAANAITAMSRALAADVDPQRPGGLAGILTSHASQALASIGGGSSAVAGGAGQRLSIDANSRLGELGGSATSFWIPPPAEAQAQAQAQAQAGTFFNHTVQPAAPPAQAYTQIQPQPQPRPQQSGGSKCCKPNSTGSSSVSGSQTSASGGGEGCKPKSKESCGTGGGCGPKMPSVVGGAKADHVAPLPALLSATGGPSASSAATATKDGAHQPSTSQAARGGNGNSAEPGSMSIEAVLDLKSDECCFGLMNCG</sequence>
<feature type="compositionally biased region" description="Low complexity" evidence="1">
    <location>
        <begin position="634"/>
        <end position="647"/>
    </location>
</feature>
<dbReference type="Proteomes" id="UP001176521">
    <property type="component" value="Unassembled WGS sequence"/>
</dbReference>
<accession>A0AAN6GAQ9</accession>
<feature type="region of interest" description="Disordered" evidence="1">
    <location>
        <begin position="356"/>
        <end position="447"/>
    </location>
</feature>
<evidence type="ECO:0000256" key="1">
    <source>
        <dbReference type="SAM" id="MobiDB-lite"/>
    </source>
</evidence>
<feature type="region of interest" description="Disordered" evidence="1">
    <location>
        <begin position="217"/>
        <end position="242"/>
    </location>
</feature>
<feature type="region of interest" description="Disordered" evidence="1">
    <location>
        <begin position="608"/>
        <end position="666"/>
    </location>
</feature>
<feature type="compositionally biased region" description="Low complexity" evidence="1">
    <location>
        <begin position="423"/>
        <end position="439"/>
    </location>
</feature>
<feature type="compositionally biased region" description="Low complexity" evidence="1">
    <location>
        <begin position="369"/>
        <end position="386"/>
    </location>
</feature>
<feature type="region of interest" description="Disordered" evidence="1">
    <location>
        <begin position="281"/>
        <end position="302"/>
    </location>
</feature>
<feature type="compositionally biased region" description="Polar residues" evidence="1">
    <location>
        <begin position="92"/>
        <end position="106"/>
    </location>
</feature>
<evidence type="ECO:0000313" key="2">
    <source>
        <dbReference type="EMBL" id="KAK0531177.1"/>
    </source>
</evidence>
<comment type="caution">
    <text evidence="2">The sequence shown here is derived from an EMBL/GenBank/DDBJ whole genome shotgun (WGS) entry which is preliminary data.</text>
</comment>
<feature type="compositionally biased region" description="Low complexity" evidence="1">
    <location>
        <begin position="231"/>
        <end position="242"/>
    </location>
</feature>
<dbReference type="GO" id="GO:0003700">
    <property type="term" value="F:DNA-binding transcription factor activity"/>
    <property type="evidence" value="ECO:0007669"/>
    <property type="project" value="InterPro"/>
</dbReference>
<evidence type="ECO:0008006" key="4">
    <source>
        <dbReference type="Google" id="ProtNLM"/>
    </source>
</evidence>
<feature type="compositionally biased region" description="Low complexity" evidence="1">
    <location>
        <begin position="143"/>
        <end position="159"/>
    </location>
</feature>
<feature type="region of interest" description="Disordered" evidence="1">
    <location>
        <begin position="140"/>
        <end position="189"/>
    </location>
</feature>
<feature type="region of interest" description="Disordered" evidence="1">
    <location>
        <begin position="1"/>
        <end position="110"/>
    </location>
</feature>
<evidence type="ECO:0000313" key="3">
    <source>
        <dbReference type="Proteomes" id="UP001176521"/>
    </source>
</evidence>
<keyword evidence="3" id="KW-1185">Reference proteome</keyword>
<organism evidence="2 3">
    <name type="scientific">Tilletia horrida</name>
    <dbReference type="NCBI Taxonomy" id="155126"/>
    <lineage>
        <taxon>Eukaryota</taxon>
        <taxon>Fungi</taxon>
        <taxon>Dikarya</taxon>
        <taxon>Basidiomycota</taxon>
        <taxon>Ustilaginomycotina</taxon>
        <taxon>Exobasidiomycetes</taxon>
        <taxon>Tilletiales</taxon>
        <taxon>Tilletiaceae</taxon>
        <taxon>Tilletia</taxon>
    </lineage>
</organism>
<dbReference type="InterPro" id="IPR046347">
    <property type="entry name" value="bZIP_sf"/>
</dbReference>
<dbReference type="CDD" id="cd14688">
    <property type="entry name" value="bZIP_YAP"/>
    <property type="match status" value="1"/>
</dbReference>
<feature type="compositionally biased region" description="Low complexity" evidence="1">
    <location>
        <begin position="68"/>
        <end position="91"/>
    </location>
</feature>
<feature type="compositionally biased region" description="Basic and acidic residues" evidence="1">
    <location>
        <begin position="31"/>
        <end position="50"/>
    </location>
</feature>
<feature type="compositionally biased region" description="Polar residues" evidence="1">
    <location>
        <begin position="411"/>
        <end position="420"/>
    </location>
</feature>
<dbReference type="AlphaFoldDB" id="A0AAN6GAQ9"/>
<feature type="compositionally biased region" description="Low complexity" evidence="1">
    <location>
        <begin position="691"/>
        <end position="706"/>
    </location>
</feature>
<proteinExistence type="predicted"/>
<gene>
    <name evidence="2" type="ORF">OC842_003697</name>
</gene>
<name>A0AAN6GAQ9_9BASI</name>
<protein>
    <recommendedName>
        <fullName evidence="4">BZIP domain-containing protein</fullName>
    </recommendedName>
</protein>
<reference evidence="2" key="1">
    <citation type="journal article" date="2023" name="PhytoFront">
        <title>Draft Genome Resources of Seven Strains of Tilletia horrida, Causal Agent of Kernel Smut of Rice.</title>
        <authorList>
            <person name="Khanal S."/>
            <person name="Antony Babu S."/>
            <person name="Zhou X.G."/>
        </authorList>
    </citation>
    <scope>NUCLEOTIDE SEQUENCE</scope>
    <source>
        <strain evidence="2">TX3</strain>
    </source>
</reference>